<keyword evidence="9" id="KW-0133">Cell shape</keyword>
<dbReference type="SUPFAM" id="SSF56601">
    <property type="entry name" value="beta-lactamase/transpeptidase-like"/>
    <property type="match status" value="1"/>
</dbReference>
<dbReference type="SMART" id="SM00936">
    <property type="entry name" value="PBP5_C"/>
    <property type="match status" value="1"/>
</dbReference>
<sequence length="377" mass="40215">MTALKRYVWAAAALLLLWTGAPRAGAVDCSAASAVVMEAETGRVLYEKQARQRRPIASITKLMTALVALESGHDLEENVTIRPEWTGIEGSSLYLTPGENIRLETLLYGLLLRSGNDGAEAIAGWCGGSREKFIARMNERAARLGMTDSHFSDPSGLSDEGHWSSAYDMALLARACLAQPELAKIVSTRAITLEGRALVNHNKLLWRCPGCLGMKTGYTKKAGRTLVSAAEREGMTLICVTLNDPDDWADHIALLDWAFGRFAMEQVVRAGETLCRLPVGGSLLPFCPAVAGEGAALCLAQGEQPRLRLELDRTALTAPVAAGEILGRAVYELEGAALAAVPLETGAALPDLAPPRRGPLAWLQERLGGAAKTMTGG</sequence>
<evidence type="ECO:0000256" key="5">
    <source>
        <dbReference type="ARBA" id="ARBA00022645"/>
    </source>
</evidence>
<dbReference type="InterPro" id="IPR037167">
    <property type="entry name" value="Peptidase_S11_C_sf"/>
</dbReference>
<gene>
    <name evidence="18" type="ORF">H8S55_06980</name>
</gene>
<evidence type="ECO:0000256" key="2">
    <source>
        <dbReference type="ARBA" id="ARBA00004752"/>
    </source>
</evidence>
<evidence type="ECO:0000313" key="18">
    <source>
        <dbReference type="EMBL" id="MBC5717059.1"/>
    </source>
</evidence>
<feature type="chain" id="PRO_5035264677" description="serine-type D-Ala-D-Ala carboxypeptidase" evidence="16">
    <location>
        <begin position="27"/>
        <end position="377"/>
    </location>
</feature>
<name>A0A8J6M1P2_9FIRM</name>
<dbReference type="Gene3D" id="2.60.410.10">
    <property type="entry name" value="D-Ala-D-Ala carboxypeptidase, C-terminal domain"/>
    <property type="match status" value="1"/>
</dbReference>
<dbReference type="Pfam" id="PF00768">
    <property type="entry name" value="Peptidase_S11"/>
    <property type="match status" value="1"/>
</dbReference>
<evidence type="ECO:0000313" key="19">
    <source>
        <dbReference type="Proteomes" id="UP000602260"/>
    </source>
</evidence>
<evidence type="ECO:0000256" key="16">
    <source>
        <dbReference type="SAM" id="SignalP"/>
    </source>
</evidence>
<comment type="similarity">
    <text evidence="3 15">Belongs to the peptidase S11 family.</text>
</comment>
<dbReference type="RefSeq" id="WP_186878372.1">
    <property type="nucleotide sequence ID" value="NZ_JACOPN010000004.1"/>
</dbReference>
<dbReference type="Gene3D" id="3.40.710.10">
    <property type="entry name" value="DD-peptidase/beta-lactamase superfamily"/>
    <property type="match status" value="1"/>
</dbReference>
<dbReference type="PANTHER" id="PTHR21581">
    <property type="entry name" value="D-ALANYL-D-ALANINE CARBOXYPEPTIDASE"/>
    <property type="match status" value="1"/>
</dbReference>
<dbReference type="UniPathway" id="UPA00219"/>
<accession>A0A8J6M1P2</accession>
<reference evidence="18" key="1">
    <citation type="submission" date="2020-08" db="EMBL/GenBank/DDBJ databases">
        <title>Genome public.</title>
        <authorList>
            <person name="Liu C."/>
            <person name="Sun Q."/>
        </authorList>
    </citation>
    <scope>NUCLEOTIDE SEQUENCE</scope>
    <source>
        <strain evidence="18">BX5</strain>
    </source>
</reference>
<dbReference type="PANTHER" id="PTHR21581:SF33">
    <property type="entry name" value="D-ALANYL-D-ALANINE CARBOXYPEPTIDASE DACB"/>
    <property type="match status" value="1"/>
</dbReference>
<dbReference type="GO" id="GO:0071555">
    <property type="term" value="P:cell wall organization"/>
    <property type="evidence" value="ECO:0007669"/>
    <property type="project" value="UniProtKB-KW"/>
</dbReference>
<comment type="caution">
    <text evidence="18">The sequence shown here is derived from an EMBL/GenBank/DDBJ whole genome shotgun (WGS) entry which is preliminary data.</text>
</comment>
<evidence type="ECO:0000256" key="7">
    <source>
        <dbReference type="ARBA" id="ARBA00022729"/>
    </source>
</evidence>
<evidence type="ECO:0000256" key="4">
    <source>
        <dbReference type="ARBA" id="ARBA00012448"/>
    </source>
</evidence>
<keyword evidence="5 18" id="KW-0121">Carboxypeptidase</keyword>
<protein>
    <recommendedName>
        <fullName evidence="4">serine-type D-Ala-D-Ala carboxypeptidase</fullName>
        <ecNumber evidence="4">3.4.16.4</ecNumber>
    </recommendedName>
</protein>
<feature type="signal peptide" evidence="16">
    <location>
        <begin position="1"/>
        <end position="26"/>
    </location>
</feature>
<keyword evidence="7 16" id="KW-0732">Signal</keyword>
<evidence type="ECO:0000256" key="14">
    <source>
        <dbReference type="PIRSR" id="PIRSR618044-2"/>
    </source>
</evidence>
<comment type="catalytic activity">
    <reaction evidence="12">
        <text>Preferential cleavage: (Ac)2-L-Lys-D-Ala-|-D-Ala. Also transpeptidation of peptidyl-alanyl moieties that are N-acyl substituents of D-alanine.</text>
        <dbReference type="EC" id="3.4.16.4"/>
    </reaction>
</comment>
<keyword evidence="19" id="KW-1185">Reference proteome</keyword>
<dbReference type="AlphaFoldDB" id="A0A8J6M1P2"/>
<evidence type="ECO:0000259" key="17">
    <source>
        <dbReference type="SMART" id="SM00936"/>
    </source>
</evidence>
<evidence type="ECO:0000256" key="9">
    <source>
        <dbReference type="ARBA" id="ARBA00022960"/>
    </source>
</evidence>
<dbReference type="SUPFAM" id="SSF69189">
    <property type="entry name" value="Penicillin-binding protein associated domain"/>
    <property type="match status" value="1"/>
</dbReference>
<dbReference type="GO" id="GO:0006508">
    <property type="term" value="P:proteolysis"/>
    <property type="evidence" value="ECO:0007669"/>
    <property type="project" value="UniProtKB-KW"/>
</dbReference>
<dbReference type="InterPro" id="IPR001967">
    <property type="entry name" value="Peptidase_S11_N"/>
</dbReference>
<dbReference type="InterPro" id="IPR012338">
    <property type="entry name" value="Beta-lactam/transpept-like"/>
</dbReference>
<keyword evidence="6" id="KW-0645">Protease</keyword>
<evidence type="ECO:0000256" key="1">
    <source>
        <dbReference type="ARBA" id="ARBA00003217"/>
    </source>
</evidence>
<evidence type="ECO:0000256" key="11">
    <source>
        <dbReference type="ARBA" id="ARBA00023316"/>
    </source>
</evidence>
<dbReference type="GO" id="GO:0009002">
    <property type="term" value="F:serine-type D-Ala-D-Ala carboxypeptidase activity"/>
    <property type="evidence" value="ECO:0007669"/>
    <property type="project" value="UniProtKB-EC"/>
</dbReference>
<evidence type="ECO:0000256" key="15">
    <source>
        <dbReference type="RuleBase" id="RU004016"/>
    </source>
</evidence>
<evidence type="ECO:0000256" key="10">
    <source>
        <dbReference type="ARBA" id="ARBA00022984"/>
    </source>
</evidence>
<organism evidence="18 19">
    <name type="scientific">Flintibacter faecis</name>
    <dbReference type="NCBI Taxonomy" id="2763047"/>
    <lineage>
        <taxon>Bacteria</taxon>
        <taxon>Bacillati</taxon>
        <taxon>Bacillota</taxon>
        <taxon>Clostridia</taxon>
        <taxon>Eubacteriales</taxon>
        <taxon>Flintibacter</taxon>
    </lineage>
</organism>
<feature type="binding site" evidence="14">
    <location>
        <position position="215"/>
    </location>
    <ligand>
        <name>substrate</name>
    </ligand>
</feature>
<dbReference type="EMBL" id="JACOPN010000004">
    <property type="protein sequence ID" value="MBC5717059.1"/>
    <property type="molecule type" value="Genomic_DNA"/>
</dbReference>
<dbReference type="InterPro" id="IPR018044">
    <property type="entry name" value="Peptidase_S11"/>
</dbReference>
<dbReference type="InterPro" id="IPR015956">
    <property type="entry name" value="Peniciliin-bd_prot_C_sf"/>
</dbReference>
<comment type="function">
    <text evidence="1">Removes C-terminal D-alanyl residues from sugar-peptide cell wall precursors.</text>
</comment>
<feature type="active site" description="Proton acceptor" evidence="13">
    <location>
        <position position="61"/>
    </location>
</feature>
<keyword evidence="8" id="KW-0378">Hydrolase</keyword>
<dbReference type="GO" id="GO:0008360">
    <property type="term" value="P:regulation of cell shape"/>
    <property type="evidence" value="ECO:0007669"/>
    <property type="project" value="UniProtKB-KW"/>
</dbReference>
<keyword evidence="11" id="KW-0961">Cell wall biogenesis/degradation</keyword>
<feature type="active site" description="Acyl-ester intermediate" evidence="13">
    <location>
        <position position="58"/>
    </location>
</feature>
<evidence type="ECO:0000256" key="12">
    <source>
        <dbReference type="ARBA" id="ARBA00034000"/>
    </source>
</evidence>
<evidence type="ECO:0000256" key="8">
    <source>
        <dbReference type="ARBA" id="ARBA00022801"/>
    </source>
</evidence>
<comment type="pathway">
    <text evidence="2">Cell wall biogenesis; peptidoglycan biosynthesis.</text>
</comment>
<dbReference type="InterPro" id="IPR012907">
    <property type="entry name" value="Peptidase_S11_C"/>
</dbReference>
<evidence type="ECO:0000256" key="6">
    <source>
        <dbReference type="ARBA" id="ARBA00022670"/>
    </source>
</evidence>
<feature type="active site" evidence="13">
    <location>
        <position position="114"/>
    </location>
</feature>
<dbReference type="Proteomes" id="UP000602260">
    <property type="component" value="Unassembled WGS sequence"/>
</dbReference>
<keyword evidence="10" id="KW-0573">Peptidoglycan synthesis</keyword>
<evidence type="ECO:0000256" key="3">
    <source>
        <dbReference type="ARBA" id="ARBA00007164"/>
    </source>
</evidence>
<evidence type="ECO:0000256" key="13">
    <source>
        <dbReference type="PIRSR" id="PIRSR618044-1"/>
    </source>
</evidence>
<dbReference type="EC" id="3.4.16.4" evidence="4"/>
<dbReference type="GO" id="GO:0009252">
    <property type="term" value="P:peptidoglycan biosynthetic process"/>
    <property type="evidence" value="ECO:0007669"/>
    <property type="project" value="UniProtKB-UniPathway"/>
</dbReference>
<dbReference type="PRINTS" id="PR00725">
    <property type="entry name" value="DADACBPTASE1"/>
</dbReference>
<proteinExistence type="inferred from homology"/>
<feature type="domain" description="Peptidase S11 D-Ala-D-Ala carboxypeptidase A C-terminal" evidence="17">
    <location>
        <begin position="262"/>
        <end position="351"/>
    </location>
</feature>